<organism evidence="1">
    <name type="scientific">viral metagenome</name>
    <dbReference type="NCBI Taxonomy" id="1070528"/>
    <lineage>
        <taxon>unclassified sequences</taxon>
        <taxon>metagenomes</taxon>
        <taxon>organismal metagenomes</taxon>
    </lineage>
</organism>
<proteinExistence type="predicted"/>
<accession>A0A6M3XF90</accession>
<sequence length="832" mass="94747">MPAETHKNLLEKLTAPLMYGERASASLAAALMGQNPAEFWKSGKDYVDLVKDLLPDADPKLQLALGMAAGIGLDPTTYLGIGAAGKAGKGARALVRFGGKPVVKGEKVLGGLSNVRKGFAESGVGKRFGGLFLGDDTQMAWRGINPSEDLMKYKADLGQKLSESYNLERELTNLYAKYGVDEKTNLEITHYLEKLPRGTRAEMSAAETAVQRALGPESAKIYSFAALQKNAQEETYKRLGYLTDEVQAGFKEKTGLQHLRHFVVNPPKRKKIVTEIEAAGLDPSKVMPGAFLSRHRKGTLKELQQQYGKAAYEYHLPKIMGMSASELAHAEAGVDYLQVLLKKHGVATKLDEVVPEGFLRILPEKDPNNVFARLFEAGDGKYYALPEELKSEVTRVIRRTAEIDDISHGLWGAFDAGTNWWKRTTLYTFPAYHVRNFFGNLWNNHLAGGIKYNDYTDASKLMKRVRTGKMVDGDDILLQGMITHGVLDTGQHAKEFGKNVPDVFKEAWATGSWFPFHNRFKGQQIGMWVASRVENNARIAHYLSRTRMGAEPLDAARSVNKFLFKYGSEGLTKFEDKVMRRIAPFYTWTRKNIPLQLQMLMERPGTFANLTQLTQNISEMYGPLDHEKWMSDWMKDNWPIHLKQDEETGDHQYFFLKSWLPAADLMRLENPVNEIMSMLNPIPKEILQQIINYDLFYEREITAFPDDVNPLGGEQGNFLGMTLNKRLIHLMKNIRMLNEFDRINPGNILGSERAHHTELSPTNKVLRVFFSTTYPFDPEHARQWWYRDFNKRVSELRRQITYSARRGYDTEARRYVKKLQEYRQEKFAEIRG</sequence>
<name>A0A6M3XF90_9ZZZZ</name>
<evidence type="ECO:0000313" key="1">
    <source>
        <dbReference type="EMBL" id="QJH96524.1"/>
    </source>
</evidence>
<dbReference type="EMBL" id="MT144654">
    <property type="protein sequence ID" value="QJH96524.1"/>
    <property type="molecule type" value="Genomic_DNA"/>
</dbReference>
<dbReference type="AlphaFoldDB" id="A0A6M3XF90"/>
<gene>
    <name evidence="1" type="ORF">TM448B00749_0016</name>
</gene>
<reference evidence="1" key="1">
    <citation type="submission" date="2020-03" db="EMBL/GenBank/DDBJ databases">
        <title>The deep terrestrial virosphere.</title>
        <authorList>
            <person name="Holmfeldt K."/>
            <person name="Nilsson E."/>
            <person name="Simone D."/>
            <person name="Lopez-Fernandez M."/>
            <person name="Wu X."/>
            <person name="de Brujin I."/>
            <person name="Lundin D."/>
            <person name="Andersson A."/>
            <person name="Bertilsson S."/>
            <person name="Dopson M."/>
        </authorList>
    </citation>
    <scope>NUCLEOTIDE SEQUENCE</scope>
    <source>
        <strain evidence="1">TM448B00749</strain>
    </source>
</reference>
<protein>
    <submittedName>
        <fullName evidence="1">Uncharacterized protein</fullName>
    </submittedName>
</protein>